<evidence type="ECO:0000256" key="3">
    <source>
        <dbReference type="ARBA" id="ARBA00023211"/>
    </source>
</evidence>
<name>A0ABY5NKH1_9MICO</name>
<keyword evidence="3" id="KW-0464">Manganese</keyword>
<dbReference type="Gene3D" id="3.40.800.10">
    <property type="entry name" value="Ureohydrolase domain"/>
    <property type="match status" value="1"/>
</dbReference>
<dbReference type="PIRSF" id="PIRSF036979">
    <property type="entry name" value="Arginase"/>
    <property type="match status" value="1"/>
</dbReference>
<evidence type="ECO:0000256" key="4">
    <source>
        <dbReference type="PROSITE-ProRule" id="PRU00742"/>
    </source>
</evidence>
<sequence>MDVPMEAGESLDSGVHRLSALQHSARAQLTALADIDEPVLTVGGDAGVATTAALAAIGATGGAPDPDAVVVWFSAHAGLHDPESSPTGAYDSMAVRALVDERVPRPAELGLAPDRLILVGVREIHPAEAELIERLGVAVVPVDELGTLADAVAARRPSGVFIHVDLDVLDPAAMTGLSAPEPFGPDVAAVTSAISDVRKVAPLLGGAITEFSPASPSAAVADLGAILRIVGALA</sequence>
<gene>
    <name evidence="5" type="ORF">L2X98_20660</name>
</gene>
<dbReference type="Pfam" id="PF00491">
    <property type="entry name" value="Arginase"/>
    <property type="match status" value="1"/>
</dbReference>
<dbReference type="InterPro" id="IPR006035">
    <property type="entry name" value="Ureohydrolase"/>
</dbReference>
<accession>A0ABY5NKH1</accession>
<evidence type="ECO:0000313" key="6">
    <source>
        <dbReference type="Proteomes" id="UP001054811"/>
    </source>
</evidence>
<dbReference type="InterPro" id="IPR023696">
    <property type="entry name" value="Ureohydrolase_dom_sf"/>
</dbReference>
<reference evidence="5" key="1">
    <citation type="submission" date="2022-01" db="EMBL/GenBank/DDBJ databases">
        <title>Microbacterium eymi and Microbacterium rhizovicinus sp. nov., isolated from the rhizospheric soil of Elymus tsukushiensis, a plant native to the Dokdo Islands, Republic of Korea.</title>
        <authorList>
            <person name="Hwang Y.J."/>
        </authorList>
    </citation>
    <scope>NUCLEOTIDE SEQUENCE</scope>
    <source>
        <strain evidence="5">KUDC0405</strain>
    </source>
</reference>
<dbReference type="CDD" id="cd09999">
    <property type="entry name" value="Arginase-like_1"/>
    <property type="match status" value="1"/>
</dbReference>
<dbReference type="PROSITE" id="PS51409">
    <property type="entry name" value="ARGINASE_2"/>
    <property type="match status" value="1"/>
</dbReference>
<evidence type="ECO:0000313" key="5">
    <source>
        <dbReference type="EMBL" id="UUT35673.1"/>
    </source>
</evidence>
<keyword evidence="6" id="KW-1185">Reference proteome</keyword>
<proteinExistence type="inferred from homology"/>
<evidence type="ECO:0000256" key="1">
    <source>
        <dbReference type="ARBA" id="ARBA00022723"/>
    </source>
</evidence>
<protein>
    <submittedName>
        <fullName evidence="5">Arginase family protein</fullName>
    </submittedName>
</protein>
<dbReference type="EMBL" id="CP091139">
    <property type="protein sequence ID" value="UUT35673.1"/>
    <property type="molecule type" value="Genomic_DNA"/>
</dbReference>
<dbReference type="PANTHER" id="PTHR43782:SF3">
    <property type="entry name" value="ARGINASE"/>
    <property type="match status" value="1"/>
</dbReference>
<dbReference type="PANTHER" id="PTHR43782">
    <property type="entry name" value="ARGINASE"/>
    <property type="match status" value="1"/>
</dbReference>
<dbReference type="Proteomes" id="UP001054811">
    <property type="component" value="Chromosome"/>
</dbReference>
<keyword evidence="2" id="KW-0378">Hydrolase</keyword>
<keyword evidence="1" id="KW-0479">Metal-binding</keyword>
<dbReference type="RefSeq" id="WP_259612289.1">
    <property type="nucleotide sequence ID" value="NZ_CP091139.2"/>
</dbReference>
<comment type="similarity">
    <text evidence="4">Belongs to the arginase family.</text>
</comment>
<dbReference type="SUPFAM" id="SSF52768">
    <property type="entry name" value="Arginase/deacetylase"/>
    <property type="match status" value="1"/>
</dbReference>
<organism evidence="5 6">
    <name type="scientific">Microbacterium elymi</name>
    <dbReference type="NCBI Taxonomy" id="2909587"/>
    <lineage>
        <taxon>Bacteria</taxon>
        <taxon>Bacillati</taxon>
        <taxon>Actinomycetota</taxon>
        <taxon>Actinomycetes</taxon>
        <taxon>Micrococcales</taxon>
        <taxon>Microbacteriaceae</taxon>
        <taxon>Microbacterium</taxon>
    </lineage>
</organism>
<evidence type="ECO:0000256" key="2">
    <source>
        <dbReference type="ARBA" id="ARBA00022801"/>
    </source>
</evidence>